<proteinExistence type="predicted"/>
<evidence type="ECO:0000313" key="1">
    <source>
        <dbReference type="EMBL" id="STJ12223.1"/>
    </source>
</evidence>
<name>A0A376VKZ7_ECOLX</name>
<gene>
    <name evidence="1" type="ORF">NCTC9077_03966</name>
</gene>
<accession>A0A376VKZ7</accession>
<sequence>MCSRPSTPPRINECTVVSEVLNDTFNFHAFLQVFQQLIALCAVFGFDNGTTRNNNVVALLIQLDYFEFKLFAFQVQSVTHRTNVYQRTWQERTNTVQLNSEAALNFAVDNTGNSFSIFVSFFQRDPGFVTFSFLTGQQSFTEAVFYCVQSNVNFVTYLDFQLALGVF</sequence>
<organism evidence="1 2">
    <name type="scientific">Escherichia coli</name>
    <dbReference type="NCBI Taxonomy" id="562"/>
    <lineage>
        <taxon>Bacteria</taxon>
        <taxon>Pseudomonadati</taxon>
        <taxon>Pseudomonadota</taxon>
        <taxon>Gammaproteobacteria</taxon>
        <taxon>Enterobacterales</taxon>
        <taxon>Enterobacteriaceae</taxon>
        <taxon>Escherichia</taxon>
    </lineage>
</organism>
<dbReference type="AntiFam" id="ANF00204">
    <property type="entry name" value="Shadow ORF (opposite rpsA)"/>
</dbReference>
<reference evidence="1 2" key="1">
    <citation type="submission" date="2018-06" db="EMBL/GenBank/DDBJ databases">
        <authorList>
            <consortium name="Pathogen Informatics"/>
            <person name="Doyle S."/>
        </authorList>
    </citation>
    <scope>NUCLEOTIDE SEQUENCE [LARGE SCALE GENOMIC DNA]</scope>
    <source>
        <strain evidence="1 2">NCTC9077</strain>
    </source>
</reference>
<protein>
    <submittedName>
        <fullName evidence="1">Uncharacterized protein</fullName>
    </submittedName>
</protein>
<dbReference type="AlphaFoldDB" id="A0A376VKZ7"/>
<evidence type="ECO:0000313" key="2">
    <source>
        <dbReference type="Proteomes" id="UP000254495"/>
    </source>
</evidence>
<dbReference type="EMBL" id="UGCU01000001">
    <property type="protein sequence ID" value="STJ12223.1"/>
    <property type="molecule type" value="Genomic_DNA"/>
</dbReference>
<dbReference type="Proteomes" id="UP000254495">
    <property type="component" value="Unassembled WGS sequence"/>
</dbReference>